<sequence length="117" mass="12055">MSARLRHRLHCLLLAIALLGVVPRTLLPLAMAAPQGAHALCHAGGEGPDHPASHCCCEDGCCSVLDGFNGLPASAAAAPLALTRGVDLICSAGQHAAVAPWRYREPPGQAPPHTLFV</sequence>
<protein>
    <recommendedName>
        <fullName evidence="3">DUF2946 domain-containing protein</fullName>
    </recommendedName>
</protein>
<evidence type="ECO:0008006" key="3">
    <source>
        <dbReference type="Google" id="ProtNLM"/>
    </source>
</evidence>
<proteinExistence type="predicted"/>
<dbReference type="Proteomes" id="UP000199233">
    <property type="component" value="Unassembled WGS sequence"/>
</dbReference>
<dbReference type="STRING" id="489703.SAMN04488038_11746"/>
<reference evidence="1 2" key="1">
    <citation type="submission" date="2016-10" db="EMBL/GenBank/DDBJ databases">
        <authorList>
            <person name="de Groot N.N."/>
        </authorList>
    </citation>
    <scope>NUCLEOTIDE SEQUENCE [LARGE SCALE GENOMIC DNA]</scope>
    <source>
        <strain evidence="1 2">DSM 25927</strain>
    </source>
</reference>
<evidence type="ECO:0000313" key="1">
    <source>
        <dbReference type="EMBL" id="SER14760.1"/>
    </source>
</evidence>
<dbReference type="AlphaFoldDB" id="A0A1H9LTN8"/>
<evidence type="ECO:0000313" key="2">
    <source>
        <dbReference type="Proteomes" id="UP000199233"/>
    </source>
</evidence>
<keyword evidence="2" id="KW-1185">Reference proteome</keyword>
<dbReference type="RefSeq" id="WP_093289308.1">
    <property type="nucleotide sequence ID" value="NZ_FOFS01000017.1"/>
</dbReference>
<name>A0A1H9LTN8_9GAMM</name>
<organism evidence="1 2">
    <name type="scientific">Solimonas aquatica</name>
    <dbReference type="NCBI Taxonomy" id="489703"/>
    <lineage>
        <taxon>Bacteria</taxon>
        <taxon>Pseudomonadati</taxon>
        <taxon>Pseudomonadota</taxon>
        <taxon>Gammaproteobacteria</taxon>
        <taxon>Nevskiales</taxon>
        <taxon>Nevskiaceae</taxon>
        <taxon>Solimonas</taxon>
    </lineage>
</organism>
<dbReference type="EMBL" id="FOFS01000017">
    <property type="protein sequence ID" value="SER14760.1"/>
    <property type="molecule type" value="Genomic_DNA"/>
</dbReference>
<accession>A0A1H9LTN8</accession>
<gene>
    <name evidence="1" type="ORF">SAMN04488038_11746</name>
</gene>